<reference evidence="2" key="1">
    <citation type="submission" date="2018-04" db="EMBL/GenBank/DDBJ databases">
        <authorList>
            <person name="Lucker S."/>
            <person name="Sakoula D."/>
        </authorList>
    </citation>
    <scope>NUCLEOTIDE SEQUENCE [LARGE SCALE GENOMIC DNA]</scope>
</reference>
<keyword evidence="2" id="KW-1185">Reference proteome</keyword>
<evidence type="ECO:0000313" key="2">
    <source>
        <dbReference type="Proteomes" id="UP000248168"/>
    </source>
</evidence>
<protein>
    <submittedName>
        <fullName evidence="1">Uncharacterized protein</fullName>
    </submittedName>
</protein>
<organism evidence="1 2">
    <name type="scientific">Nitrospira lenta</name>
    <dbReference type="NCBI Taxonomy" id="1436998"/>
    <lineage>
        <taxon>Bacteria</taxon>
        <taxon>Pseudomonadati</taxon>
        <taxon>Nitrospirota</taxon>
        <taxon>Nitrospiria</taxon>
        <taxon>Nitrospirales</taxon>
        <taxon>Nitrospiraceae</taxon>
        <taxon>Nitrospira</taxon>
    </lineage>
</organism>
<evidence type="ECO:0000313" key="1">
    <source>
        <dbReference type="EMBL" id="SPP63211.1"/>
    </source>
</evidence>
<sequence>MYPAKSLSPFADQERVTLPVEDTGGGEVGGGAVGVGVIAGVDGWSKFANPGLIWTSRDMDGARLVMGRPD</sequence>
<proteinExistence type="predicted"/>
<name>A0A330L095_9BACT</name>
<gene>
    <name evidence="1" type="ORF">NITLEN_10297</name>
</gene>
<dbReference type="Proteomes" id="UP000248168">
    <property type="component" value="Unassembled WGS sequence"/>
</dbReference>
<dbReference type="AlphaFoldDB" id="A0A330L095"/>
<dbReference type="EMBL" id="OUNR01000001">
    <property type="protein sequence ID" value="SPP63211.1"/>
    <property type="molecule type" value="Genomic_DNA"/>
</dbReference>
<dbReference type="InParanoid" id="A0A330L095"/>
<accession>A0A330L095</accession>